<dbReference type="PANTHER" id="PTHR34846">
    <property type="entry name" value="4-CARBOXYMUCONOLACTONE DECARBOXYLASE FAMILY PROTEIN (AFU_ORTHOLOGUE AFUA_6G11590)"/>
    <property type="match status" value="1"/>
</dbReference>
<evidence type="ECO:0000259" key="1">
    <source>
        <dbReference type="Pfam" id="PF02627"/>
    </source>
</evidence>
<evidence type="ECO:0000313" key="3">
    <source>
        <dbReference type="Proteomes" id="UP001165136"/>
    </source>
</evidence>
<dbReference type="SUPFAM" id="SSF69118">
    <property type="entry name" value="AhpD-like"/>
    <property type="match status" value="1"/>
</dbReference>
<proteinExistence type="predicted"/>
<dbReference type="Pfam" id="PF02627">
    <property type="entry name" value="CMD"/>
    <property type="match status" value="1"/>
</dbReference>
<organism evidence="2 3">
    <name type="scientific">Amycolatopsis taiwanensis</name>
    <dbReference type="NCBI Taxonomy" id="342230"/>
    <lineage>
        <taxon>Bacteria</taxon>
        <taxon>Bacillati</taxon>
        <taxon>Actinomycetota</taxon>
        <taxon>Actinomycetes</taxon>
        <taxon>Pseudonocardiales</taxon>
        <taxon>Pseudonocardiaceae</taxon>
        <taxon>Amycolatopsis</taxon>
    </lineage>
</organism>
<dbReference type="PANTHER" id="PTHR34846:SF10">
    <property type="entry name" value="CYTOPLASMIC PROTEIN"/>
    <property type="match status" value="1"/>
</dbReference>
<dbReference type="EMBL" id="BSTI01000019">
    <property type="protein sequence ID" value="GLY69947.1"/>
    <property type="molecule type" value="Genomic_DNA"/>
</dbReference>
<comment type="caution">
    <text evidence="2">The sequence shown here is derived from an EMBL/GenBank/DDBJ whole genome shotgun (WGS) entry which is preliminary data.</text>
</comment>
<dbReference type="Proteomes" id="UP001165136">
    <property type="component" value="Unassembled WGS sequence"/>
</dbReference>
<dbReference type="AlphaFoldDB" id="A0A9W6R9C8"/>
<feature type="domain" description="Carboxymuconolactone decarboxylase-like" evidence="1">
    <location>
        <begin position="59"/>
        <end position="124"/>
    </location>
</feature>
<dbReference type="RefSeq" id="WP_027946555.1">
    <property type="nucleotide sequence ID" value="NZ_BSTI01000019.1"/>
</dbReference>
<gene>
    <name evidence="2" type="ORF">Atai01_65660</name>
</gene>
<dbReference type="GO" id="GO:0051920">
    <property type="term" value="F:peroxiredoxin activity"/>
    <property type="evidence" value="ECO:0007669"/>
    <property type="project" value="InterPro"/>
</dbReference>
<dbReference type="InterPro" id="IPR003779">
    <property type="entry name" value="CMD-like"/>
</dbReference>
<protein>
    <submittedName>
        <fullName evidence="2">Transposase</fullName>
    </submittedName>
</protein>
<dbReference type="Gene3D" id="1.20.1290.10">
    <property type="entry name" value="AhpD-like"/>
    <property type="match status" value="1"/>
</dbReference>
<keyword evidence="3" id="KW-1185">Reference proteome</keyword>
<name>A0A9W6R9C8_9PSEU</name>
<reference evidence="2" key="1">
    <citation type="submission" date="2023-03" db="EMBL/GenBank/DDBJ databases">
        <title>Amycolatopsis taiwanensis NBRC 103393.</title>
        <authorList>
            <person name="Ichikawa N."/>
            <person name="Sato H."/>
            <person name="Tonouchi N."/>
        </authorList>
    </citation>
    <scope>NUCLEOTIDE SEQUENCE</scope>
    <source>
        <strain evidence="2">NBRC 103393</strain>
    </source>
</reference>
<sequence>MPRLPQVPLEKAGILGKFAYRYARKRYGAVPEPFAVAAHHPGVFRASAVHELLVEKGSRVLPHNVREIAVYRVAVRLGCSWCVDFGTMLQKHQGLDIDRLKHIDDYATSPVFTRQERLALAYADAMTSSPVTVTDEQVAELEGEFGAAGVVELTYQIAVENSRSRMYSALGIVDQGFTSGDACRVPMPTTQTHEKPA</sequence>
<accession>A0A9W6R9C8</accession>
<evidence type="ECO:0000313" key="2">
    <source>
        <dbReference type="EMBL" id="GLY69947.1"/>
    </source>
</evidence>
<dbReference type="InterPro" id="IPR029032">
    <property type="entry name" value="AhpD-like"/>
</dbReference>